<dbReference type="Proteomes" id="UP001479436">
    <property type="component" value="Unassembled WGS sequence"/>
</dbReference>
<name>A0ABR2VUL2_9FUNG</name>
<keyword evidence="3" id="KW-1185">Reference proteome</keyword>
<gene>
    <name evidence="2" type="ORF">K7432_011236</name>
</gene>
<evidence type="ECO:0000313" key="2">
    <source>
        <dbReference type="EMBL" id="KAK9702462.1"/>
    </source>
</evidence>
<dbReference type="InterPro" id="IPR001005">
    <property type="entry name" value="SANT/Myb"/>
</dbReference>
<organism evidence="2 3">
    <name type="scientific">Basidiobolus ranarum</name>
    <dbReference type="NCBI Taxonomy" id="34480"/>
    <lineage>
        <taxon>Eukaryota</taxon>
        <taxon>Fungi</taxon>
        <taxon>Fungi incertae sedis</taxon>
        <taxon>Zoopagomycota</taxon>
        <taxon>Entomophthoromycotina</taxon>
        <taxon>Basidiobolomycetes</taxon>
        <taxon>Basidiobolales</taxon>
        <taxon>Basidiobolaceae</taxon>
        <taxon>Basidiobolus</taxon>
    </lineage>
</organism>
<feature type="compositionally biased region" description="Polar residues" evidence="1">
    <location>
        <begin position="308"/>
        <end position="320"/>
    </location>
</feature>
<proteinExistence type="predicted"/>
<feature type="compositionally biased region" description="Acidic residues" evidence="1">
    <location>
        <begin position="276"/>
        <end position="307"/>
    </location>
</feature>
<sequence>MDPSTQPFKRPRIYQEPLESSCIFGSIWTGSEKENFFRALQKYGRRDVRRIANNLKTKSYIEVGLYLDLLERGATEKDGQDSDLEEEEEDEMNSVHPSAQDISTVTLRVEERQANKLLEAEERKAIKRAEKEFNTKLTDEEYKKMEVLHLENALDLSSLLYMKEDSVILKGSFLEMYNCLIRFLVPLIRDVIVFAEEHVFDSASRPQSKMVHLNDVRKALLSRSVEFNRDSFFIRLIERLSKEGNLVEDSDSDSDEPLINIGRRNVQEDIGVTIESENDSTTDDDESSHEEADSTSESEIVEPDTFSDPENTLIYVNSVQTDEESDSELSLKDEMLETEDFEM</sequence>
<evidence type="ECO:0000256" key="1">
    <source>
        <dbReference type="SAM" id="MobiDB-lite"/>
    </source>
</evidence>
<dbReference type="InterPro" id="IPR039601">
    <property type="entry name" value="Rrn5"/>
</dbReference>
<feature type="compositionally biased region" description="Acidic residues" evidence="1">
    <location>
        <begin position="81"/>
        <end position="92"/>
    </location>
</feature>
<protein>
    <recommendedName>
        <fullName evidence="4">Myb-like domain-containing protein</fullName>
    </recommendedName>
</protein>
<feature type="region of interest" description="Disordered" evidence="1">
    <location>
        <begin position="76"/>
        <end position="97"/>
    </location>
</feature>
<dbReference type="EMBL" id="JASJQH010007723">
    <property type="protein sequence ID" value="KAK9702462.1"/>
    <property type="molecule type" value="Genomic_DNA"/>
</dbReference>
<reference evidence="2 3" key="1">
    <citation type="submission" date="2023-04" db="EMBL/GenBank/DDBJ databases">
        <title>Genome of Basidiobolus ranarum AG-B5.</title>
        <authorList>
            <person name="Stajich J.E."/>
            <person name="Carter-House D."/>
            <person name="Gryganskyi A."/>
        </authorList>
    </citation>
    <scope>NUCLEOTIDE SEQUENCE [LARGE SCALE GENOMIC DNA]</scope>
    <source>
        <strain evidence="2 3">AG-B5</strain>
    </source>
</reference>
<feature type="region of interest" description="Disordered" evidence="1">
    <location>
        <begin position="269"/>
        <end position="343"/>
    </location>
</feature>
<dbReference type="InterPro" id="IPR009057">
    <property type="entry name" value="Homeodomain-like_sf"/>
</dbReference>
<dbReference type="SUPFAM" id="SSF46689">
    <property type="entry name" value="Homeodomain-like"/>
    <property type="match status" value="1"/>
</dbReference>
<comment type="caution">
    <text evidence="2">The sequence shown here is derived from an EMBL/GenBank/DDBJ whole genome shotgun (WGS) entry which is preliminary data.</text>
</comment>
<dbReference type="Gene3D" id="1.10.10.60">
    <property type="entry name" value="Homeodomain-like"/>
    <property type="match status" value="1"/>
</dbReference>
<dbReference type="CDD" id="cd00167">
    <property type="entry name" value="SANT"/>
    <property type="match status" value="1"/>
</dbReference>
<dbReference type="PANTHER" id="PTHR28079">
    <property type="entry name" value="RNA POLYMERASE I-SPECIFIC TRANSCRIPTION INITIATION FACTOR RRN5"/>
    <property type="match status" value="1"/>
</dbReference>
<accession>A0ABR2VUL2</accession>
<dbReference type="PANTHER" id="PTHR28079:SF1">
    <property type="entry name" value="RNA POLYMERASE I-SPECIFIC TRANSCRIPTION INITIATION FACTOR RRN5"/>
    <property type="match status" value="1"/>
</dbReference>
<evidence type="ECO:0008006" key="4">
    <source>
        <dbReference type="Google" id="ProtNLM"/>
    </source>
</evidence>
<evidence type="ECO:0000313" key="3">
    <source>
        <dbReference type="Proteomes" id="UP001479436"/>
    </source>
</evidence>